<protein>
    <submittedName>
        <fullName evidence="4">Putative nitroreductase</fullName>
    </submittedName>
</protein>
<dbReference type="InterPro" id="IPR000415">
    <property type="entry name" value="Nitroreductase-like"/>
</dbReference>
<dbReference type="PANTHER" id="PTHR43673:SF10">
    <property type="entry name" value="NADH DEHYDROGENASE_NAD(P)H NITROREDUCTASE XCC3605-RELATED"/>
    <property type="match status" value="1"/>
</dbReference>
<proteinExistence type="inferred from homology"/>
<evidence type="ECO:0000313" key="5">
    <source>
        <dbReference type="Proteomes" id="UP000028401"/>
    </source>
</evidence>
<accession>A0A084AC78</accession>
<dbReference type="SUPFAM" id="SSF55469">
    <property type="entry name" value="FMN-dependent nitroreductase-like"/>
    <property type="match status" value="1"/>
</dbReference>
<sequence length="203" mass="23435">MTQLDFLDGCKSVRTFDPTAQISNQEIMDILSHAANAPSGNNFQPWKVFVVKNKEKQEILKNISFKQQQIADASAVFLIFGDKSNYDIQKIMKFNLENHIISENQLTEKTSRVHTYLKLHPEDISNEGLRFDNGLFAMNLMHTIRAFGYESNPMRGTDFQKIMEFLNIPQKLEPILMLPLGKPLKAGYPHRRYPTNDFVKIIE</sequence>
<dbReference type="InterPro" id="IPR029479">
    <property type="entry name" value="Nitroreductase"/>
</dbReference>
<evidence type="ECO:0000259" key="3">
    <source>
        <dbReference type="Pfam" id="PF00881"/>
    </source>
</evidence>
<dbReference type="Proteomes" id="UP000028401">
    <property type="component" value="Unassembled WGS sequence"/>
</dbReference>
<dbReference type="PANTHER" id="PTHR43673">
    <property type="entry name" value="NAD(P)H NITROREDUCTASE YDGI-RELATED"/>
    <property type="match status" value="1"/>
</dbReference>
<dbReference type="EMBL" id="AZSI01000019">
    <property type="protein sequence ID" value="KEY62907.1"/>
    <property type="molecule type" value="Genomic_DNA"/>
</dbReference>
<evidence type="ECO:0000256" key="2">
    <source>
        <dbReference type="ARBA" id="ARBA00023002"/>
    </source>
</evidence>
<organism evidence="4 5">
    <name type="scientific">Lactococcus cremoris subsp. cremoris GE214</name>
    <dbReference type="NCBI Taxonomy" id="1415168"/>
    <lineage>
        <taxon>Bacteria</taxon>
        <taxon>Bacillati</taxon>
        <taxon>Bacillota</taxon>
        <taxon>Bacilli</taxon>
        <taxon>Lactobacillales</taxon>
        <taxon>Streptococcaceae</taxon>
        <taxon>Lactococcus</taxon>
        <taxon>Lactococcus cremoris subsp. cremoris</taxon>
    </lineage>
</organism>
<dbReference type="Pfam" id="PF00881">
    <property type="entry name" value="Nitroreductase"/>
    <property type="match status" value="1"/>
</dbReference>
<dbReference type="RefSeq" id="WP_011835655.1">
    <property type="nucleotide sequence ID" value="NZ_AZSI01000019.1"/>
</dbReference>
<dbReference type="GO" id="GO:0016491">
    <property type="term" value="F:oxidoreductase activity"/>
    <property type="evidence" value="ECO:0007669"/>
    <property type="project" value="UniProtKB-KW"/>
</dbReference>
<comment type="similarity">
    <text evidence="1">Belongs to the nitroreductase family.</text>
</comment>
<dbReference type="AlphaFoldDB" id="A0A084AC78"/>
<dbReference type="PATRIC" id="fig|1415168.3.peg.978"/>
<dbReference type="SMR" id="A0A084AC78"/>
<reference evidence="4 5" key="1">
    <citation type="submission" date="2014-06" db="EMBL/GenBank/DDBJ databases">
        <title>Draft genome sequence of the putrescine producing strain Lactococcus lactis subsp cremoris GE214.</title>
        <authorList>
            <person name="Ladero V."/>
            <person name="Linares D.M."/>
            <person name="del Rio B."/>
            <person name="Mayo B."/>
            <person name="Martin M.C."/>
            <person name="Fernandez M."/>
            <person name="Alvarez M.A."/>
        </authorList>
    </citation>
    <scope>NUCLEOTIDE SEQUENCE [LARGE SCALE GENOMIC DNA]</scope>
    <source>
        <strain evidence="4 5">GE214</strain>
    </source>
</reference>
<feature type="domain" description="Nitroreductase" evidence="3">
    <location>
        <begin position="11"/>
        <end position="182"/>
    </location>
</feature>
<evidence type="ECO:0000256" key="1">
    <source>
        <dbReference type="ARBA" id="ARBA00007118"/>
    </source>
</evidence>
<keyword evidence="2" id="KW-0560">Oxidoreductase</keyword>
<gene>
    <name evidence="4" type="ORF">U725_00914</name>
</gene>
<comment type="caution">
    <text evidence="4">The sequence shown here is derived from an EMBL/GenBank/DDBJ whole genome shotgun (WGS) entry which is preliminary data.</text>
</comment>
<evidence type="ECO:0000313" key="4">
    <source>
        <dbReference type="EMBL" id="KEY62907.1"/>
    </source>
</evidence>
<dbReference type="Gene3D" id="3.40.109.10">
    <property type="entry name" value="NADH Oxidase"/>
    <property type="match status" value="1"/>
</dbReference>
<name>A0A084AC78_LACLC</name>